<dbReference type="InterPro" id="IPR036322">
    <property type="entry name" value="WD40_repeat_dom_sf"/>
</dbReference>
<dbReference type="SUPFAM" id="SSF50978">
    <property type="entry name" value="WD40 repeat-like"/>
    <property type="match status" value="1"/>
</dbReference>
<reference evidence="10" key="1">
    <citation type="submission" date="2021-02" db="EMBL/GenBank/DDBJ databases">
        <authorList>
            <person name="Nowell W R."/>
        </authorList>
    </citation>
    <scope>NUCLEOTIDE SEQUENCE</scope>
</reference>
<feature type="domain" description="ARMC9 CTLH-like" evidence="9">
    <location>
        <begin position="50"/>
        <end position="171"/>
    </location>
</feature>
<dbReference type="Proteomes" id="UP000663877">
    <property type="component" value="Unassembled WGS sequence"/>
</dbReference>
<dbReference type="SMART" id="SM00320">
    <property type="entry name" value="WD40"/>
    <property type="match status" value="4"/>
</dbReference>
<comment type="similarity">
    <text evidence="3">Belongs to the WD repeat WDR91 family.</text>
</comment>
<dbReference type="Pfam" id="PF23138">
    <property type="entry name" value="CTLH_Armc9"/>
    <property type="match status" value="1"/>
</dbReference>
<dbReference type="InterPro" id="IPR001680">
    <property type="entry name" value="WD40_rpt"/>
</dbReference>
<evidence type="ECO:0000256" key="5">
    <source>
        <dbReference type="ARBA" id="ARBA00022753"/>
    </source>
</evidence>
<evidence type="ECO:0000259" key="9">
    <source>
        <dbReference type="Pfam" id="PF23138"/>
    </source>
</evidence>
<dbReference type="GO" id="GO:0045022">
    <property type="term" value="P:early endosome to late endosome transport"/>
    <property type="evidence" value="ECO:0007669"/>
    <property type="project" value="InterPro"/>
</dbReference>
<protein>
    <recommendedName>
        <fullName evidence="4">WD repeat-containing protein 91</fullName>
    </recommendedName>
</protein>
<dbReference type="OrthoDB" id="193023at2759"/>
<evidence type="ECO:0000313" key="10">
    <source>
        <dbReference type="EMBL" id="CAF0884308.1"/>
    </source>
</evidence>
<evidence type="ECO:0000256" key="4">
    <source>
        <dbReference type="ARBA" id="ARBA00021116"/>
    </source>
</evidence>
<dbReference type="Gene3D" id="2.130.10.10">
    <property type="entry name" value="YVTN repeat-like/Quinoprotein amine dehydrogenase"/>
    <property type="match status" value="2"/>
</dbReference>
<evidence type="ECO:0000313" key="13">
    <source>
        <dbReference type="Proteomes" id="UP000663877"/>
    </source>
</evidence>
<dbReference type="InterPro" id="IPR024977">
    <property type="entry name" value="Apc4-like_WD40_dom"/>
</dbReference>
<dbReference type="GO" id="GO:0051898">
    <property type="term" value="P:negative regulation of phosphatidylinositol 3-kinase/protein kinase B signal transduction"/>
    <property type="evidence" value="ECO:0007669"/>
    <property type="project" value="InterPro"/>
</dbReference>
<keyword evidence="6" id="KW-0853">WD repeat</keyword>
<dbReference type="EMBL" id="CAJNOI010000032">
    <property type="protein sequence ID" value="CAF0884308.1"/>
    <property type="molecule type" value="Genomic_DNA"/>
</dbReference>
<evidence type="ECO:0000256" key="6">
    <source>
        <dbReference type="PROSITE-ProRule" id="PRU00221"/>
    </source>
</evidence>
<evidence type="ECO:0000256" key="2">
    <source>
        <dbReference type="ARBA" id="ARBA00004414"/>
    </source>
</evidence>
<dbReference type="Proteomes" id="UP000663832">
    <property type="component" value="Unassembled WGS sequence"/>
</dbReference>
<evidence type="ECO:0000313" key="12">
    <source>
        <dbReference type="Proteomes" id="UP000663832"/>
    </source>
</evidence>
<dbReference type="PROSITE" id="PS50082">
    <property type="entry name" value="WD_REPEATS_2"/>
    <property type="match status" value="1"/>
</dbReference>
<dbReference type="GO" id="GO:0031901">
    <property type="term" value="C:early endosome membrane"/>
    <property type="evidence" value="ECO:0007669"/>
    <property type="project" value="UniProtKB-SubCell"/>
</dbReference>
<name>A0A813YHH8_9BILA</name>
<sequence>MAGSFSFVDDLIRDYLNYRGLTSTLRTFDNEISKNPIGQFRADRITEQLTLYIHQFDINNLIDYWTQIEQHLLSALIIRSQQQTNVLTKIRTNLYRCYLIHAIQSSKTEKINEFFDRLAKILQQSNEWTKEWFALPFIKNPEENSIFQLYFSKQWNDLFWISLQNFLSTAFYHMTPPKICSLEENNAQQFGNLISQQTTNSKTLLPPSARIDPSISQFAEVVDEIQISPNPSTNEQQRQTNSTIISKFRHNFLPNTKQTTSRNKLPSKTSFAQRSQESTTGNQILLSTDDTTISQVPILPTTTATTSSLLTTRPKSASFIHDDAHIDMNEERLIHLAELKHHSGTIIDCKLNMDGSFYSTLDVQSHVKIWSTSDDFDIITSLTSRSALQCQAFDTHEPFLYLGTSVSTIKVFHITEKRIVNEAIIDKNYPRIMYLQPYTNQNRLFVSLASTSRLNTIDNNRIRSGRVSILDLNTWSVERVLADDDENFVTCLNIHPDKQLLVLGFNDGKVALYDIRSNTLIHQKQQHSRFIQDIHFVNDYLYTIGNDNIIVQSNLSSFDQVVKSYELPYSAVGPFQTSTSVSPSETSTPLFSAQKIFPFNNNSNNLFPIGSVFDIDPYDSDRLITCSPINARFYRLSSNNVDDKLRFPTLPNSSFENFELNFPSTCVHWNKDKDMCMTAHTNGIIQLYRRINKPDI</sequence>
<keyword evidence="12" id="KW-1185">Reference proteome</keyword>
<evidence type="ECO:0000313" key="11">
    <source>
        <dbReference type="EMBL" id="CAF1431557.1"/>
    </source>
</evidence>
<dbReference type="InterPro" id="IPR056327">
    <property type="entry name" value="ARMC9_CTLH-like_dom"/>
</dbReference>
<dbReference type="GO" id="GO:0141039">
    <property type="term" value="F:phosphatidylinositol 3-kinase inhibitor activity"/>
    <property type="evidence" value="ECO:0007669"/>
    <property type="project" value="InterPro"/>
</dbReference>
<dbReference type="EMBL" id="CAJNOM010000427">
    <property type="protein sequence ID" value="CAF1431557.1"/>
    <property type="molecule type" value="Genomic_DNA"/>
</dbReference>
<keyword evidence="5" id="KW-0967">Endosome</keyword>
<comment type="caution">
    <text evidence="10">The sequence shown here is derived from an EMBL/GenBank/DDBJ whole genome shotgun (WGS) entry which is preliminary data.</text>
</comment>
<proteinExistence type="inferred from homology"/>
<accession>A0A813YHH8</accession>
<evidence type="ECO:0000259" key="8">
    <source>
        <dbReference type="Pfam" id="PF12894"/>
    </source>
</evidence>
<dbReference type="InterPro" id="IPR039724">
    <property type="entry name" value="WDR91"/>
</dbReference>
<dbReference type="AlphaFoldDB" id="A0A813YHH8"/>
<dbReference type="GO" id="GO:0031902">
    <property type="term" value="C:late endosome membrane"/>
    <property type="evidence" value="ECO:0007669"/>
    <property type="project" value="UniProtKB-SubCell"/>
</dbReference>
<dbReference type="Pfam" id="PF12894">
    <property type="entry name" value="ANAPC4_WD40"/>
    <property type="match status" value="1"/>
</dbReference>
<feature type="region of interest" description="Disordered" evidence="7">
    <location>
        <begin position="255"/>
        <end position="286"/>
    </location>
</feature>
<organism evidence="10 13">
    <name type="scientific">Adineta steineri</name>
    <dbReference type="NCBI Taxonomy" id="433720"/>
    <lineage>
        <taxon>Eukaryota</taxon>
        <taxon>Metazoa</taxon>
        <taxon>Spiralia</taxon>
        <taxon>Gnathifera</taxon>
        <taxon>Rotifera</taxon>
        <taxon>Eurotatoria</taxon>
        <taxon>Bdelloidea</taxon>
        <taxon>Adinetida</taxon>
        <taxon>Adinetidae</taxon>
        <taxon>Adineta</taxon>
    </lineage>
</organism>
<evidence type="ECO:0000256" key="3">
    <source>
        <dbReference type="ARBA" id="ARBA00006128"/>
    </source>
</evidence>
<dbReference type="InterPro" id="IPR015943">
    <property type="entry name" value="WD40/YVTN_repeat-like_dom_sf"/>
</dbReference>
<dbReference type="PANTHER" id="PTHR13083:SF3">
    <property type="entry name" value="WD REPEAT-CONTAINING PROTEIN 91"/>
    <property type="match status" value="1"/>
</dbReference>
<feature type="repeat" description="WD" evidence="6">
    <location>
        <begin position="482"/>
        <end position="523"/>
    </location>
</feature>
<dbReference type="PANTHER" id="PTHR13083">
    <property type="entry name" value="WD REPEAT-CONTAINING PROTEIN 91"/>
    <property type="match status" value="1"/>
</dbReference>
<comment type="subcellular location">
    <subcellularLocation>
        <location evidence="1">Early endosome membrane</location>
        <topology evidence="1">Peripheral membrane protein</topology>
    </subcellularLocation>
    <subcellularLocation>
        <location evidence="2">Late endosome membrane</location>
    </subcellularLocation>
</comment>
<evidence type="ECO:0000256" key="1">
    <source>
        <dbReference type="ARBA" id="ARBA00004220"/>
    </source>
</evidence>
<gene>
    <name evidence="10" type="ORF">BJG266_LOCUS9595</name>
    <name evidence="11" type="ORF">QVE165_LOCUS38987</name>
</gene>
<feature type="domain" description="Anaphase-promoting complex subunit 4-like WD40" evidence="8">
    <location>
        <begin position="472"/>
        <end position="536"/>
    </location>
</feature>
<evidence type="ECO:0000256" key="7">
    <source>
        <dbReference type="SAM" id="MobiDB-lite"/>
    </source>
</evidence>